<evidence type="ECO:0000313" key="2">
    <source>
        <dbReference type="EMBL" id="GMN56278.1"/>
    </source>
</evidence>
<dbReference type="PANTHER" id="PTHR31639">
    <property type="entry name" value="F-BOX PROTEIN-LIKE"/>
    <property type="match status" value="1"/>
</dbReference>
<evidence type="ECO:0000259" key="1">
    <source>
        <dbReference type="PROSITE" id="PS50181"/>
    </source>
</evidence>
<feature type="domain" description="F-box" evidence="1">
    <location>
        <begin position="10"/>
        <end position="45"/>
    </location>
</feature>
<dbReference type="InterPro" id="IPR001810">
    <property type="entry name" value="F-box_dom"/>
</dbReference>
<reference evidence="2" key="1">
    <citation type="submission" date="2023-07" db="EMBL/GenBank/DDBJ databases">
        <title>draft genome sequence of fig (Ficus carica).</title>
        <authorList>
            <person name="Takahashi T."/>
            <person name="Nishimura K."/>
        </authorList>
    </citation>
    <scope>NUCLEOTIDE SEQUENCE</scope>
</reference>
<keyword evidence="3" id="KW-1185">Reference proteome</keyword>
<dbReference type="InterPro" id="IPR036047">
    <property type="entry name" value="F-box-like_dom_sf"/>
</dbReference>
<dbReference type="AlphaFoldDB" id="A0AA88AWP8"/>
<gene>
    <name evidence="2" type="ORF">TIFTF001_025391</name>
</gene>
<dbReference type="Gene3D" id="1.20.1280.50">
    <property type="match status" value="1"/>
</dbReference>
<accession>A0AA88AWP8</accession>
<dbReference type="Proteomes" id="UP001187192">
    <property type="component" value="Unassembled WGS sequence"/>
</dbReference>
<dbReference type="PROSITE" id="PS50181">
    <property type="entry name" value="FBOX"/>
    <property type="match status" value="1"/>
</dbReference>
<dbReference type="SUPFAM" id="SSF81383">
    <property type="entry name" value="F-box domain"/>
    <property type="match status" value="1"/>
</dbReference>
<evidence type="ECO:0000313" key="3">
    <source>
        <dbReference type="Proteomes" id="UP001187192"/>
    </source>
</evidence>
<name>A0AA88AWP8_FICCA</name>
<dbReference type="PANTHER" id="PTHR31639:SF256">
    <property type="entry name" value="OS07G0242900 PROTEIN"/>
    <property type="match status" value="1"/>
</dbReference>
<protein>
    <recommendedName>
        <fullName evidence="1">F-box domain-containing protein</fullName>
    </recommendedName>
</protein>
<proteinExistence type="predicted"/>
<dbReference type="SMART" id="SM00256">
    <property type="entry name" value="FBOX"/>
    <property type="match status" value="1"/>
</dbReference>
<sequence length="200" mass="22924">MENDGPIMDGTSKLELPEEVIHKIFSFLSRKDAIRASALSRQWRSAWISYSVFFFDDNAEPFKNEDFFNYVDTSLALWRDRCDNQVNMERSCLHTHIADGGCVYRLNQVLATAASRAVKAIELYNRELEPLTVADTCSLLPVLFTCNLLRTLSLGRFEFYIPNSLSLPVMSSVSTLYLRSMIIDKDGLENLLSRFPSLRY</sequence>
<dbReference type="Pfam" id="PF00646">
    <property type="entry name" value="F-box"/>
    <property type="match status" value="1"/>
</dbReference>
<organism evidence="2 3">
    <name type="scientific">Ficus carica</name>
    <name type="common">Common fig</name>
    <dbReference type="NCBI Taxonomy" id="3494"/>
    <lineage>
        <taxon>Eukaryota</taxon>
        <taxon>Viridiplantae</taxon>
        <taxon>Streptophyta</taxon>
        <taxon>Embryophyta</taxon>
        <taxon>Tracheophyta</taxon>
        <taxon>Spermatophyta</taxon>
        <taxon>Magnoliopsida</taxon>
        <taxon>eudicotyledons</taxon>
        <taxon>Gunneridae</taxon>
        <taxon>Pentapetalae</taxon>
        <taxon>rosids</taxon>
        <taxon>fabids</taxon>
        <taxon>Rosales</taxon>
        <taxon>Moraceae</taxon>
        <taxon>Ficeae</taxon>
        <taxon>Ficus</taxon>
    </lineage>
</organism>
<comment type="caution">
    <text evidence="2">The sequence shown here is derived from an EMBL/GenBank/DDBJ whole genome shotgun (WGS) entry which is preliminary data.</text>
</comment>
<dbReference type="EMBL" id="BTGU01000062">
    <property type="protein sequence ID" value="GMN56278.1"/>
    <property type="molecule type" value="Genomic_DNA"/>
</dbReference>